<dbReference type="SMART" id="SM00849">
    <property type="entry name" value="Lactamase_B"/>
    <property type="match status" value="1"/>
</dbReference>
<keyword evidence="1 4" id="KW-0540">Nuclease</keyword>
<evidence type="ECO:0000256" key="2">
    <source>
        <dbReference type="ARBA" id="ARBA00022884"/>
    </source>
</evidence>
<dbReference type="OrthoDB" id="9803916at2"/>
<dbReference type="InterPro" id="IPR042173">
    <property type="entry name" value="RNase_J_2"/>
</dbReference>
<dbReference type="GO" id="GO:0003723">
    <property type="term" value="F:RNA binding"/>
    <property type="evidence" value="ECO:0007669"/>
    <property type="project" value="UniProtKB-KW"/>
</dbReference>
<protein>
    <submittedName>
        <fullName evidence="4">Exonuclease of the beta-lactamase fold</fullName>
    </submittedName>
</protein>
<proteinExistence type="predicted"/>
<comment type="caution">
    <text evidence="4">The sequence shown here is derived from an EMBL/GenBank/DDBJ whole genome shotgun (WGS) entry which is preliminary data.</text>
</comment>
<sequence>MTTLRFLNGLTTIGGNIVEFAQGDSRVIMDFGVASDFEDETVEQAMADHDLPHLPELFLPDQPSKYQHQAIFISHLHIDHMGALQYLQNHDIPIYLSNDAKKLYDVLITTGQETPVTNLHGLADDETVTIGSLNVTAMLSDHDTVGPMAFLIDDGHHQFLHSGDVRLNGPHQDRVVRWSDRVTKKLLVYLTEATTYSFTTEQPQVIATSQSEPTYREQDLVPLLQQYITKTDDVLIINPYERNVERLINFNQAALNAGRPIVWEANFANTIRAFAPDAEIYQLVDEKNDSTNDYQWHWQDLVTELKKHPRHFILHNSWSQHQRLDQFSHGTYLHANGEPLGDYDANFAKLQTQLKQAQIKFIPMGASGHATKQEIFDLAKKVSARYTVAWHSFKPEILADQLITTNTEAWLPELDLYYEFD</sequence>
<dbReference type="GO" id="GO:0004527">
    <property type="term" value="F:exonuclease activity"/>
    <property type="evidence" value="ECO:0007669"/>
    <property type="project" value="UniProtKB-KW"/>
</dbReference>
<keyword evidence="1 4" id="KW-0378">Hydrolase</keyword>
<keyword evidence="1 4" id="KW-0269">Exonuclease</keyword>
<organism evidence="4 5">
    <name type="scientific">Lapidilactobacillus dextrinicus DSM 20335</name>
    <dbReference type="NCBI Taxonomy" id="1423738"/>
    <lineage>
        <taxon>Bacteria</taxon>
        <taxon>Bacillati</taxon>
        <taxon>Bacillota</taxon>
        <taxon>Bacilli</taxon>
        <taxon>Lactobacillales</taxon>
        <taxon>Lactobacillaceae</taxon>
        <taxon>Lapidilactobacillus</taxon>
    </lineage>
</organism>
<dbReference type="InterPro" id="IPR001279">
    <property type="entry name" value="Metallo-B-lactamas"/>
</dbReference>
<dbReference type="Pfam" id="PF12706">
    <property type="entry name" value="Lactamase_B_2"/>
    <property type="match status" value="1"/>
</dbReference>
<dbReference type="InterPro" id="IPR036866">
    <property type="entry name" value="RibonucZ/Hydroxyglut_hydro"/>
</dbReference>
<gene>
    <name evidence="4" type="ORF">FC84_GL000944</name>
</gene>
<dbReference type="EMBL" id="AYYK01000002">
    <property type="protein sequence ID" value="KRM79640.1"/>
    <property type="molecule type" value="Genomic_DNA"/>
</dbReference>
<dbReference type="SUPFAM" id="SSF56281">
    <property type="entry name" value="Metallo-hydrolase/oxidoreductase"/>
    <property type="match status" value="1"/>
</dbReference>
<dbReference type="Proteomes" id="UP000051813">
    <property type="component" value="Unassembled WGS sequence"/>
</dbReference>
<evidence type="ECO:0000313" key="4">
    <source>
        <dbReference type="EMBL" id="KRM79640.1"/>
    </source>
</evidence>
<evidence type="ECO:0000259" key="3">
    <source>
        <dbReference type="SMART" id="SM00849"/>
    </source>
</evidence>
<keyword evidence="2" id="KW-0694">RNA-binding</keyword>
<feature type="domain" description="Metallo-beta-lactamase" evidence="3">
    <location>
        <begin position="14"/>
        <end position="224"/>
    </location>
</feature>
<dbReference type="PANTHER" id="PTHR43694">
    <property type="entry name" value="RIBONUCLEASE J"/>
    <property type="match status" value="1"/>
</dbReference>
<reference evidence="4 5" key="1">
    <citation type="journal article" date="2015" name="Genome Announc.">
        <title>Expanding the biotechnology potential of lactobacilli through comparative genomics of 213 strains and associated genera.</title>
        <authorList>
            <person name="Sun Z."/>
            <person name="Harris H.M."/>
            <person name="McCann A."/>
            <person name="Guo C."/>
            <person name="Argimon S."/>
            <person name="Zhang W."/>
            <person name="Yang X."/>
            <person name="Jeffery I.B."/>
            <person name="Cooney J.C."/>
            <person name="Kagawa T.F."/>
            <person name="Liu W."/>
            <person name="Song Y."/>
            <person name="Salvetti E."/>
            <person name="Wrobel A."/>
            <person name="Rasinkangas P."/>
            <person name="Parkhill J."/>
            <person name="Rea M.C."/>
            <person name="O'Sullivan O."/>
            <person name="Ritari J."/>
            <person name="Douillard F.P."/>
            <person name="Paul Ross R."/>
            <person name="Yang R."/>
            <person name="Briner A.E."/>
            <person name="Felis G.E."/>
            <person name="de Vos W.M."/>
            <person name="Barrangou R."/>
            <person name="Klaenhammer T.R."/>
            <person name="Caufield P.W."/>
            <person name="Cui Y."/>
            <person name="Zhang H."/>
            <person name="O'Toole P.W."/>
        </authorList>
    </citation>
    <scope>NUCLEOTIDE SEQUENCE [LARGE SCALE GENOMIC DNA]</scope>
    <source>
        <strain evidence="4 5">DSM 20335</strain>
    </source>
</reference>
<dbReference type="Gene3D" id="3.40.50.10710">
    <property type="entry name" value="Metallo-hydrolase/oxidoreductase"/>
    <property type="match status" value="1"/>
</dbReference>
<evidence type="ECO:0000313" key="5">
    <source>
        <dbReference type="Proteomes" id="UP000051813"/>
    </source>
</evidence>
<dbReference type="PATRIC" id="fig|1423738.3.peg.953"/>
<dbReference type="AlphaFoldDB" id="A0A0R2BJG4"/>
<dbReference type="PANTHER" id="PTHR43694:SF1">
    <property type="entry name" value="RIBONUCLEASE J"/>
    <property type="match status" value="1"/>
</dbReference>
<dbReference type="STRING" id="1423738.FC84_GL000944"/>
<accession>A0A0R2BJG4</accession>
<name>A0A0R2BJG4_9LACO</name>
<evidence type="ECO:0000256" key="1">
    <source>
        <dbReference type="ARBA" id="ARBA00022839"/>
    </source>
</evidence>
<dbReference type="RefSeq" id="WP_057754274.1">
    <property type="nucleotide sequence ID" value="NZ_AYYK01000002.1"/>
</dbReference>
<keyword evidence="5" id="KW-1185">Reference proteome</keyword>
<dbReference type="Gene3D" id="3.60.15.10">
    <property type="entry name" value="Ribonuclease Z/Hydroxyacylglutathione hydrolase-like"/>
    <property type="match status" value="1"/>
</dbReference>